<keyword evidence="2" id="KW-1185">Reference proteome</keyword>
<dbReference type="RefSeq" id="WP_140000385.1">
    <property type="nucleotide sequence ID" value="NZ_VFJE01000053.1"/>
</dbReference>
<evidence type="ECO:0000313" key="1">
    <source>
        <dbReference type="EMBL" id="TPD69758.1"/>
    </source>
</evidence>
<dbReference type="AlphaFoldDB" id="A0A501QBF4"/>
<sequence>MKSVIVILLFISFTSCKQNQDTKEFPEKTLSDTTTVQATKTENQQIHYFDTTFVVNKQNFQFTINDIDEENVTLTFIRNSKNIKTDTISSIGLGDFEFIDFNKDGNTDIQFTYLGNNPSFYLYLFDSKNNEFKNVKDFVKFSYSTQLKTNPKYYYSYERAGCADYNWVSDLFYIDNFTAIQIGHIYGQGCEFEIEKNPQVIEIFKIIGNNEENQKQIEKLPYTKNISKFDEKWDFIEKYWNANYKKFE</sequence>
<reference evidence="1 2" key="1">
    <citation type="submission" date="2019-06" db="EMBL/GenBank/DDBJ databases">
        <title>Flavobacterium sp. MaA-Y11 from geoumgang.</title>
        <authorList>
            <person name="Jeong S."/>
        </authorList>
    </citation>
    <scope>NUCLEOTIDE SEQUENCE [LARGE SCALE GENOMIC DNA]</scope>
    <source>
        <strain evidence="1 2">MaA-Y11</strain>
    </source>
</reference>
<accession>A0A501QBF4</accession>
<organism evidence="1 2">
    <name type="scientific">Flavobacterium microcysteis</name>
    <dbReference type="NCBI Taxonomy" id="2596891"/>
    <lineage>
        <taxon>Bacteria</taxon>
        <taxon>Pseudomonadati</taxon>
        <taxon>Bacteroidota</taxon>
        <taxon>Flavobacteriia</taxon>
        <taxon>Flavobacteriales</taxon>
        <taxon>Flavobacteriaceae</taxon>
        <taxon>Flavobacterium</taxon>
    </lineage>
</organism>
<dbReference type="PROSITE" id="PS51257">
    <property type="entry name" value="PROKAR_LIPOPROTEIN"/>
    <property type="match status" value="1"/>
</dbReference>
<reference evidence="1 2" key="2">
    <citation type="submission" date="2019-06" db="EMBL/GenBank/DDBJ databases">
        <authorList>
            <person name="Seo Y."/>
        </authorList>
    </citation>
    <scope>NUCLEOTIDE SEQUENCE [LARGE SCALE GENOMIC DNA]</scope>
    <source>
        <strain evidence="1 2">MaA-Y11</strain>
    </source>
</reference>
<proteinExistence type="predicted"/>
<dbReference type="OrthoDB" id="9181262at2"/>
<evidence type="ECO:0000313" key="2">
    <source>
        <dbReference type="Proteomes" id="UP000319175"/>
    </source>
</evidence>
<dbReference type="EMBL" id="VFJE01000053">
    <property type="protein sequence ID" value="TPD69758.1"/>
    <property type="molecule type" value="Genomic_DNA"/>
</dbReference>
<gene>
    <name evidence="1" type="ORF">FJA49_07570</name>
</gene>
<name>A0A501QBF4_9FLAO</name>
<dbReference type="Proteomes" id="UP000319175">
    <property type="component" value="Unassembled WGS sequence"/>
</dbReference>
<protein>
    <submittedName>
        <fullName evidence="1">Uncharacterized protein</fullName>
    </submittedName>
</protein>
<comment type="caution">
    <text evidence="1">The sequence shown here is derived from an EMBL/GenBank/DDBJ whole genome shotgun (WGS) entry which is preliminary data.</text>
</comment>